<accession>A0A2P2LDN0</accession>
<name>A0A2P2LDN0_RHIMU</name>
<dbReference type="EMBL" id="GGEC01035597">
    <property type="protein sequence ID" value="MBX16081.1"/>
    <property type="molecule type" value="Transcribed_RNA"/>
</dbReference>
<keyword evidence="1" id="KW-0812">Transmembrane</keyword>
<protein>
    <submittedName>
        <fullName evidence="2">Uncharacterized protein</fullName>
    </submittedName>
</protein>
<feature type="transmembrane region" description="Helical" evidence="1">
    <location>
        <begin position="31"/>
        <end position="51"/>
    </location>
</feature>
<sequence length="74" mass="8798">MENFYCRTNPRMIILYIIPRSCPTSNSLIEIWLFLYFCFFFLPLLQCNIHFSYNFYFPCQFSSGASICLEVVGN</sequence>
<keyword evidence="1" id="KW-1133">Transmembrane helix</keyword>
<reference evidence="2" key="1">
    <citation type="submission" date="2018-02" db="EMBL/GenBank/DDBJ databases">
        <title>Rhizophora mucronata_Transcriptome.</title>
        <authorList>
            <person name="Meera S.P."/>
            <person name="Sreeshan A."/>
            <person name="Augustine A."/>
        </authorList>
    </citation>
    <scope>NUCLEOTIDE SEQUENCE</scope>
    <source>
        <tissue evidence="2">Leaf</tissue>
    </source>
</reference>
<dbReference type="AlphaFoldDB" id="A0A2P2LDN0"/>
<organism evidence="2">
    <name type="scientific">Rhizophora mucronata</name>
    <name type="common">Asiatic mangrove</name>
    <dbReference type="NCBI Taxonomy" id="61149"/>
    <lineage>
        <taxon>Eukaryota</taxon>
        <taxon>Viridiplantae</taxon>
        <taxon>Streptophyta</taxon>
        <taxon>Embryophyta</taxon>
        <taxon>Tracheophyta</taxon>
        <taxon>Spermatophyta</taxon>
        <taxon>Magnoliopsida</taxon>
        <taxon>eudicotyledons</taxon>
        <taxon>Gunneridae</taxon>
        <taxon>Pentapetalae</taxon>
        <taxon>rosids</taxon>
        <taxon>fabids</taxon>
        <taxon>Malpighiales</taxon>
        <taxon>Rhizophoraceae</taxon>
        <taxon>Rhizophora</taxon>
    </lineage>
</organism>
<keyword evidence="1" id="KW-0472">Membrane</keyword>
<evidence type="ECO:0000313" key="2">
    <source>
        <dbReference type="EMBL" id="MBX16081.1"/>
    </source>
</evidence>
<evidence type="ECO:0000256" key="1">
    <source>
        <dbReference type="SAM" id="Phobius"/>
    </source>
</evidence>
<proteinExistence type="predicted"/>